<dbReference type="AlphaFoldDB" id="A0AAW1RD80"/>
<name>A0AAW1RD80_9CHLO</name>
<accession>A0AAW1RD80</accession>
<dbReference type="Proteomes" id="UP001438707">
    <property type="component" value="Unassembled WGS sequence"/>
</dbReference>
<protein>
    <submittedName>
        <fullName evidence="1">Uncharacterized protein</fullName>
    </submittedName>
</protein>
<gene>
    <name evidence="1" type="ORF">WJX74_004572</name>
</gene>
<organism evidence="1 2">
    <name type="scientific">Apatococcus lobatus</name>
    <dbReference type="NCBI Taxonomy" id="904363"/>
    <lineage>
        <taxon>Eukaryota</taxon>
        <taxon>Viridiplantae</taxon>
        <taxon>Chlorophyta</taxon>
        <taxon>core chlorophytes</taxon>
        <taxon>Trebouxiophyceae</taxon>
        <taxon>Chlorellales</taxon>
        <taxon>Chlorellaceae</taxon>
        <taxon>Apatococcus</taxon>
    </lineage>
</organism>
<evidence type="ECO:0000313" key="2">
    <source>
        <dbReference type="Proteomes" id="UP001438707"/>
    </source>
</evidence>
<dbReference type="InterPro" id="IPR038279">
    <property type="entry name" value="Ndc10_dom2_sf"/>
</dbReference>
<dbReference type="Gene3D" id="1.10.443.20">
    <property type="entry name" value="Centromere DNA-binding protein complex CBF3 subunit, domain 2"/>
    <property type="match status" value="1"/>
</dbReference>
<reference evidence="1 2" key="1">
    <citation type="journal article" date="2024" name="Nat. Commun.">
        <title>Phylogenomics reveals the evolutionary origins of lichenization in chlorophyte algae.</title>
        <authorList>
            <person name="Puginier C."/>
            <person name="Libourel C."/>
            <person name="Otte J."/>
            <person name="Skaloud P."/>
            <person name="Haon M."/>
            <person name="Grisel S."/>
            <person name="Petersen M."/>
            <person name="Berrin J.G."/>
            <person name="Delaux P.M."/>
            <person name="Dal Grande F."/>
            <person name="Keller J."/>
        </authorList>
    </citation>
    <scope>NUCLEOTIDE SEQUENCE [LARGE SCALE GENOMIC DNA]</scope>
    <source>
        <strain evidence="1 2">SAG 2145</strain>
    </source>
</reference>
<proteinExistence type="predicted"/>
<keyword evidence="2" id="KW-1185">Reference proteome</keyword>
<dbReference type="EMBL" id="JALJOS010000014">
    <property type="protein sequence ID" value="KAK9831137.1"/>
    <property type="molecule type" value="Genomic_DNA"/>
</dbReference>
<dbReference type="GO" id="GO:0003677">
    <property type="term" value="F:DNA binding"/>
    <property type="evidence" value="ECO:0007669"/>
    <property type="project" value="InterPro"/>
</dbReference>
<sequence>MTRDDVRRVLSLGGLRDSLAGFVAAGKLWPATIMSTQFFQVNRVGAVARIKFVHLKLVEMAGMTEPDSLEMVEFASFNEKREGQHRLFKALCCPHVDPTVCPVWFLAAQLVGMHTRMPGIIQSLVDGDRIHEELPDFVTRGSIGSDQPLWWGYSLYPAGNSSGGRDPARGQICEMAINVETRHQLDLLPEQERPTNTTHASRYGGLGNLQTNGASREQCLKAGGWTPDQQTMMDRYGICLMDVDACMRAGGHVPRNGEPPKNHHVRPVYWPGLRDKLVQAGYAREVGVLEQGIFPGLDATIEAVAERDRLADADKVHKDRNAMPFLRLLRYLRGVFLAGAWAILEIRDAKPGGKQLPCFEHPVFLGEHMSVDPDRPSWVRATLCRMAKEDAADRRRWRSERTPLHHESMGQLRAEMKEALTLAAQGKRGAVAVEKARVQAAAASASLPAEDRPLVYAAPGTPQVVQWQTKLQIRGIWAKWDGEFRGVCRPGTTSLDPGLATWDKSDGKKKAGTNFNEHIKATVRYMDQLVGAEVQRDKTRAEAAAIVIPVLEEVGKELGMPVSTFCEAVYLLARGKTGSRTKNCDVGLLGQALTKAPRWLSLPVA</sequence>
<evidence type="ECO:0000313" key="1">
    <source>
        <dbReference type="EMBL" id="KAK9831137.1"/>
    </source>
</evidence>
<comment type="caution">
    <text evidence="1">The sequence shown here is derived from an EMBL/GenBank/DDBJ whole genome shotgun (WGS) entry which is preliminary data.</text>
</comment>